<feature type="chain" id="PRO_5011974193" description="HNH nuclease domain-containing protein" evidence="1">
    <location>
        <begin position="19"/>
        <end position="700"/>
    </location>
</feature>
<sequence>MQLLQALILLLTIHISSPLSSVKDKRWSNAFKMEDDPETTTDQLMRFIRYETPRTVENTIMAWLYYPDIGLVERVDKKWETEYGKMQWAGEFEASGKNGLFRKIDNDKYLTPFVEKDDIGRTTLAYTRLTNETVSLFSSENRAYIPRHTVIAMNDKLPCPGGAEIGHIIPASAGGSSREDNLFIENKELNQLYKHMEFNTKFFLNRAGRAVDHVFRWEYSDDRENESEKWMPTIFYISYRFWTEDGLAGELHLKAINRIGIVCAEQKAMRANGHTNEIHHHQAFATIFNMNSLPEYAWEVKKSFHHKEEKIRKYLEDPNFVIPRINKDRNGFYTPLKVYKPTDENEPPFFVGDILLENIGRIPRVFDEDVQNKLRMDVLTAKGDSLGHILPHCLWGASLKDNLFSQNLELNLLNCLEVRVCQKLSEFETEYNMAKKRLKFSTNMRLKFIYAPKYDERGVTGMTVAMSFHIPQKSQNDIELVYSFRNPKSVYYNDIVKLGEIRFNPLVEFPSKDMKTGLQNDPSYPIIIPDEKIDTGNVGKTGKFCPICGKLRGDRDTTINVLANHIRSHLATHDPQQFKSNVNGIYKCRRDPKNSWCFYTTNQPSSMKEHLIGQCSRDENIAKPNLNGCRHGWTLTAAEWKKIDDAQRNAMTDAGKNLAKWWNNNGGYRKEHQQERIEFEEQVKKEQAQNGKDRNGFPIY</sequence>
<proteinExistence type="predicted"/>
<feature type="signal peptide" evidence="1">
    <location>
        <begin position="1"/>
        <end position="18"/>
    </location>
</feature>
<evidence type="ECO:0000256" key="1">
    <source>
        <dbReference type="SAM" id="SignalP"/>
    </source>
</evidence>
<keyword evidence="3" id="KW-1185">Reference proteome</keyword>
<accession>A0A2A2KFE1</accession>
<organism evidence="2 3">
    <name type="scientific">Diploscapter pachys</name>
    <dbReference type="NCBI Taxonomy" id="2018661"/>
    <lineage>
        <taxon>Eukaryota</taxon>
        <taxon>Metazoa</taxon>
        <taxon>Ecdysozoa</taxon>
        <taxon>Nematoda</taxon>
        <taxon>Chromadorea</taxon>
        <taxon>Rhabditida</taxon>
        <taxon>Rhabditina</taxon>
        <taxon>Rhabditomorpha</taxon>
        <taxon>Rhabditoidea</taxon>
        <taxon>Rhabditidae</taxon>
        <taxon>Diploscapter</taxon>
    </lineage>
</organism>
<evidence type="ECO:0008006" key="4">
    <source>
        <dbReference type="Google" id="ProtNLM"/>
    </source>
</evidence>
<comment type="caution">
    <text evidence="2">The sequence shown here is derived from an EMBL/GenBank/DDBJ whole genome shotgun (WGS) entry which is preliminary data.</text>
</comment>
<dbReference type="AlphaFoldDB" id="A0A2A2KFE1"/>
<name>A0A2A2KFE1_9BILA</name>
<dbReference type="EMBL" id="LIAE01008765">
    <property type="protein sequence ID" value="PAV72559.1"/>
    <property type="molecule type" value="Genomic_DNA"/>
</dbReference>
<dbReference type="Proteomes" id="UP000218231">
    <property type="component" value="Unassembled WGS sequence"/>
</dbReference>
<gene>
    <name evidence="2" type="ORF">WR25_13093</name>
</gene>
<reference evidence="2 3" key="1">
    <citation type="journal article" date="2017" name="Curr. Biol.">
        <title>Genome architecture and evolution of a unichromosomal asexual nematode.</title>
        <authorList>
            <person name="Fradin H."/>
            <person name="Zegar C."/>
            <person name="Gutwein M."/>
            <person name="Lucas J."/>
            <person name="Kovtun M."/>
            <person name="Corcoran D."/>
            <person name="Baugh L.R."/>
            <person name="Kiontke K."/>
            <person name="Gunsalus K."/>
            <person name="Fitch D.H."/>
            <person name="Piano F."/>
        </authorList>
    </citation>
    <scope>NUCLEOTIDE SEQUENCE [LARGE SCALE GENOMIC DNA]</scope>
    <source>
        <strain evidence="2">PF1309</strain>
    </source>
</reference>
<keyword evidence="1" id="KW-0732">Signal</keyword>
<evidence type="ECO:0000313" key="2">
    <source>
        <dbReference type="EMBL" id="PAV72559.1"/>
    </source>
</evidence>
<protein>
    <recommendedName>
        <fullName evidence="4">HNH nuclease domain-containing protein</fullName>
    </recommendedName>
</protein>
<evidence type="ECO:0000313" key="3">
    <source>
        <dbReference type="Proteomes" id="UP000218231"/>
    </source>
</evidence>